<keyword evidence="3" id="KW-1185">Reference proteome</keyword>
<proteinExistence type="predicted"/>
<protein>
    <recommendedName>
        <fullName evidence="4">DUF927 domain-containing protein</fullName>
    </recommendedName>
</protein>
<feature type="region of interest" description="Disordered" evidence="1">
    <location>
        <begin position="1"/>
        <end position="68"/>
    </location>
</feature>
<feature type="compositionally biased region" description="Polar residues" evidence="1">
    <location>
        <begin position="35"/>
        <end position="56"/>
    </location>
</feature>
<sequence>MSSEHDFSYDPRTGECEAPKNENWGIPPNPFFQPPAQSNVLSENSPSHHAQQQVVPKSSIKARGGNRSRKDRVVTEIYHLLKKHYFKGMTPRGTELLINYKTSLATPLEVEGFVSDIQSLALHTTGLAINTKEVGLALGAIKGDEPDAQGVAASTGLTVLGGQGSLYLLAHEEIVEIHAQMGFHPLKQFQEPIGFVRLKNARPPIFYALYGQVAYQPLISFLDLLNVPRESQLLVLAWLVTCLIPNADNVLLEIVGERFSGKSTLQSALKTLIDPSLEPLIGDTPQKEAQMFELGKRDHVISLDRVDKMSPKAQEALMTLLKGKLTDISAKKSSGQTRVFLSHPVIINSAESVVTWADLADRSILVSLPRLEKIVDHFLEKPAANSSFQPAFASLVALLSYVHASWKSVRATAAPAGMVDFYCIGIAVAEAMGGSASDFDQQLTTSLERRFEMELYEYPVAAAVRDLLGASGKESLDLPVGELLQKLNDFRPDDALDSQWPRGPRDLGSKLDKCSGLMEAYGMRVGPTERKGKRGVYHRKIEKCTPQLYRARSPF</sequence>
<dbReference type="RefSeq" id="WP_089701358.1">
    <property type="nucleotide sequence ID" value="NZ_FNII01000001.1"/>
</dbReference>
<gene>
    <name evidence="2" type="ORF">SAMN04487951_10175</name>
</gene>
<dbReference type="AlphaFoldDB" id="A0A1G9X122"/>
<accession>A0A1G9X122</accession>
<dbReference type="OrthoDB" id="784829at2"/>
<reference evidence="3" key="1">
    <citation type="submission" date="2016-10" db="EMBL/GenBank/DDBJ databases">
        <authorList>
            <person name="Varghese N."/>
            <person name="Submissions S."/>
        </authorList>
    </citation>
    <scope>NUCLEOTIDE SEQUENCE [LARGE SCALE GENOMIC DNA]</scope>
    <source>
        <strain evidence="3">CGMCC 1.6494</strain>
    </source>
</reference>
<dbReference type="Proteomes" id="UP000199677">
    <property type="component" value="Unassembled WGS sequence"/>
</dbReference>
<feature type="compositionally biased region" description="Basic and acidic residues" evidence="1">
    <location>
        <begin position="1"/>
        <end position="20"/>
    </location>
</feature>
<evidence type="ECO:0008006" key="4">
    <source>
        <dbReference type="Google" id="ProtNLM"/>
    </source>
</evidence>
<dbReference type="EMBL" id="FNII01000001">
    <property type="protein sequence ID" value="SDM90045.1"/>
    <property type="molecule type" value="Genomic_DNA"/>
</dbReference>
<name>A0A1G9X122_9GAMM</name>
<organism evidence="2 3">
    <name type="scientific">Vreelandella arcis</name>
    <dbReference type="NCBI Taxonomy" id="416873"/>
    <lineage>
        <taxon>Bacteria</taxon>
        <taxon>Pseudomonadati</taxon>
        <taxon>Pseudomonadota</taxon>
        <taxon>Gammaproteobacteria</taxon>
        <taxon>Oceanospirillales</taxon>
        <taxon>Halomonadaceae</taxon>
        <taxon>Vreelandella</taxon>
    </lineage>
</organism>
<evidence type="ECO:0000313" key="3">
    <source>
        <dbReference type="Proteomes" id="UP000199677"/>
    </source>
</evidence>
<evidence type="ECO:0000313" key="2">
    <source>
        <dbReference type="EMBL" id="SDM90045.1"/>
    </source>
</evidence>
<dbReference type="STRING" id="416873.SAMN04487951_10175"/>
<evidence type="ECO:0000256" key="1">
    <source>
        <dbReference type="SAM" id="MobiDB-lite"/>
    </source>
</evidence>